<dbReference type="RefSeq" id="WP_127710186.1">
    <property type="nucleotide sequence ID" value="NZ_SACO01000010.1"/>
</dbReference>
<dbReference type="Gene3D" id="3.30.450.150">
    <property type="entry name" value="Haem-degrading domain"/>
    <property type="match status" value="1"/>
</dbReference>
<dbReference type="Pfam" id="PF03928">
    <property type="entry name" value="HbpS-like"/>
    <property type="match status" value="1"/>
</dbReference>
<dbReference type="PANTHER" id="PTHR34309:SF10">
    <property type="entry name" value="SLR1406 PROTEIN"/>
    <property type="match status" value="1"/>
</dbReference>
<keyword evidence="2" id="KW-1185">Reference proteome</keyword>
<dbReference type="InterPro" id="IPR052517">
    <property type="entry name" value="GlcG_carb_metab_protein"/>
</dbReference>
<evidence type="ECO:0000313" key="2">
    <source>
        <dbReference type="Proteomes" id="UP000282837"/>
    </source>
</evidence>
<dbReference type="AlphaFoldDB" id="A0A3S2USZ4"/>
<accession>A0A3S2USZ4</accession>
<dbReference type="PANTHER" id="PTHR34309">
    <property type="entry name" value="SLR1406 PROTEIN"/>
    <property type="match status" value="1"/>
</dbReference>
<dbReference type="SUPFAM" id="SSF143744">
    <property type="entry name" value="GlcG-like"/>
    <property type="match status" value="1"/>
</dbReference>
<evidence type="ECO:0000313" key="1">
    <source>
        <dbReference type="EMBL" id="RVU04084.1"/>
    </source>
</evidence>
<organism evidence="1 2">
    <name type="scientific">Novosphingobium umbonatum</name>
    <dbReference type="NCBI Taxonomy" id="1908524"/>
    <lineage>
        <taxon>Bacteria</taxon>
        <taxon>Pseudomonadati</taxon>
        <taxon>Pseudomonadota</taxon>
        <taxon>Alphaproteobacteria</taxon>
        <taxon>Sphingomonadales</taxon>
        <taxon>Sphingomonadaceae</taxon>
        <taxon>Novosphingobium</taxon>
    </lineage>
</organism>
<protein>
    <submittedName>
        <fullName evidence="1">Heme-binding protein</fullName>
    </submittedName>
</protein>
<dbReference type="InterPro" id="IPR005624">
    <property type="entry name" value="PduO/GlcC-like"/>
</dbReference>
<gene>
    <name evidence="1" type="ORF">EOE18_12970</name>
</gene>
<reference evidence="1 2" key="1">
    <citation type="submission" date="2019-01" db="EMBL/GenBank/DDBJ databases">
        <authorList>
            <person name="Chen W.-M."/>
        </authorList>
    </citation>
    <scope>NUCLEOTIDE SEQUENCE [LARGE SCALE GENOMIC DNA]</scope>
    <source>
        <strain evidence="1 2">FSY-9</strain>
    </source>
</reference>
<sequence length="136" mass="13276">MITLAQAQTILSAGLAHARAASAKPLAMVVLDAGGHPVAMAREDGATFFRADIAKAKAYGALGMGADTAILAERAKGNPVFFSGVVTTVGGDLVFSPGGVLVKDSGGAVIGAVGVSGDTGEMDAECAIAGIKAAGF</sequence>
<proteinExistence type="predicted"/>
<dbReference type="EMBL" id="SACO01000010">
    <property type="protein sequence ID" value="RVU04084.1"/>
    <property type="molecule type" value="Genomic_DNA"/>
</dbReference>
<name>A0A3S2USZ4_9SPHN</name>
<comment type="caution">
    <text evidence="1">The sequence shown here is derived from an EMBL/GenBank/DDBJ whole genome shotgun (WGS) entry which is preliminary data.</text>
</comment>
<dbReference type="OrthoDB" id="9815788at2"/>
<dbReference type="InterPro" id="IPR038084">
    <property type="entry name" value="PduO/GlcC-like_sf"/>
</dbReference>
<dbReference type="Proteomes" id="UP000282837">
    <property type="component" value="Unassembled WGS sequence"/>
</dbReference>